<comment type="caution">
    <text evidence="2">The sequence shown here is derived from an EMBL/GenBank/DDBJ whole genome shotgun (WGS) entry which is preliminary data.</text>
</comment>
<evidence type="ECO:0000256" key="1">
    <source>
        <dbReference type="SAM" id="Phobius"/>
    </source>
</evidence>
<gene>
    <name evidence="2" type="ORF">PSON_ATCC_30995.1.T0010599</name>
</gene>
<keyword evidence="1" id="KW-0812">Transmembrane</keyword>
<dbReference type="AlphaFoldDB" id="A0A8S1JUY1"/>
<protein>
    <submittedName>
        <fullName evidence="2">Uncharacterized protein</fullName>
    </submittedName>
</protein>
<dbReference type="Proteomes" id="UP000692954">
    <property type="component" value="Unassembled WGS sequence"/>
</dbReference>
<keyword evidence="3" id="KW-1185">Reference proteome</keyword>
<evidence type="ECO:0000313" key="2">
    <source>
        <dbReference type="EMBL" id="CAD8046413.1"/>
    </source>
</evidence>
<dbReference type="EMBL" id="CAJJDN010000001">
    <property type="protein sequence ID" value="CAD8046413.1"/>
    <property type="molecule type" value="Genomic_DNA"/>
</dbReference>
<accession>A0A8S1JUY1</accession>
<keyword evidence="1" id="KW-1133">Transmembrane helix</keyword>
<proteinExistence type="predicted"/>
<feature type="transmembrane region" description="Helical" evidence="1">
    <location>
        <begin position="15"/>
        <end position="32"/>
    </location>
</feature>
<keyword evidence="1" id="KW-0472">Membrane</keyword>
<evidence type="ECO:0000313" key="3">
    <source>
        <dbReference type="Proteomes" id="UP000692954"/>
    </source>
</evidence>
<reference evidence="2" key="1">
    <citation type="submission" date="2021-01" db="EMBL/GenBank/DDBJ databases">
        <authorList>
            <consortium name="Genoscope - CEA"/>
            <person name="William W."/>
        </authorList>
    </citation>
    <scope>NUCLEOTIDE SEQUENCE</scope>
</reference>
<name>A0A8S1JUY1_9CILI</name>
<sequence>MILYYKWIDLQNLKTYFFIIIIFIFYIIRKIILQSKSIFVLFEQTIQN</sequence>
<organism evidence="2 3">
    <name type="scientific">Paramecium sonneborni</name>
    <dbReference type="NCBI Taxonomy" id="65129"/>
    <lineage>
        <taxon>Eukaryota</taxon>
        <taxon>Sar</taxon>
        <taxon>Alveolata</taxon>
        <taxon>Ciliophora</taxon>
        <taxon>Intramacronucleata</taxon>
        <taxon>Oligohymenophorea</taxon>
        <taxon>Peniculida</taxon>
        <taxon>Parameciidae</taxon>
        <taxon>Paramecium</taxon>
    </lineage>
</organism>